<keyword evidence="3" id="KW-1185">Reference proteome</keyword>
<evidence type="ECO:0000256" key="1">
    <source>
        <dbReference type="SAM" id="MobiDB-lite"/>
    </source>
</evidence>
<dbReference type="EMBL" id="JACXVP010000008">
    <property type="protein sequence ID" value="KAG5589974.1"/>
    <property type="molecule type" value="Genomic_DNA"/>
</dbReference>
<name>A0A9J5XSN1_SOLCO</name>
<evidence type="ECO:0000313" key="2">
    <source>
        <dbReference type="EMBL" id="KAG5589974.1"/>
    </source>
</evidence>
<evidence type="ECO:0000313" key="3">
    <source>
        <dbReference type="Proteomes" id="UP000824120"/>
    </source>
</evidence>
<gene>
    <name evidence="2" type="ORF">H5410_040488</name>
</gene>
<dbReference type="AlphaFoldDB" id="A0A9J5XSN1"/>
<comment type="caution">
    <text evidence="2">The sequence shown here is derived from an EMBL/GenBank/DDBJ whole genome shotgun (WGS) entry which is preliminary data.</text>
</comment>
<organism evidence="2 3">
    <name type="scientific">Solanum commersonii</name>
    <name type="common">Commerson's wild potato</name>
    <name type="synonym">Commerson's nightshade</name>
    <dbReference type="NCBI Taxonomy" id="4109"/>
    <lineage>
        <taxon>Eukaryota</taxon>
        <taxon>Viridiplantae</taxon>
        <taxon>Streptophyta</taxon>
        <taxon>Embryophyta</taxon>
        <taxon>Tracheophyta</taxon>
        <taxon>Spermatophyta</taxon>
        <taxon>Magnoliopsida</taxon>
        <taxon>eudicotyledons</taxon>
        <taxon>Gunneridae</taxon>
        <taxon>Pentapetalae</taxon>
        <taxon>asterids</taxon>
        <taxon>lamiids</taxon>
        <taxon>Solanales</taxon>
        <taxon>Solanaceae</taxon>
        <taxon>Solanoideae</taxon>
        <taxon>Solaneae</taxon>
        <taxon>Solanum</taxon>
    </lineage>
</organism>
<protein>
    <submittedName>
        <fullName evidence="2">Uncharacterized protein</fullName>
    </submittedName>
</protein>
<accession>A0A9J5XSN1</accession>
<reference evidence="2 3" key="1">
    <citation type="submission" date="2020-09" db="EMBL/GenBank/DDBJ databases">
        <title>De no assembly of potato wild relative species, Solanum commersonii.</title>
        <authorList>
            <person name="Cho K."/>
        </authorList>
    </citation>
    <scope>NUCLEOTIDE SEQUENCE [LARGE SCALE GENOMIC DNA]</scope>
    <source>
        <strain evidence="2">LZ3.2</strain>
        <tissue evidence="2">Leaf</tissue>
    </source>
</reference>
<proteinExistence type="predicted"/>
<feature type="region of interest" description="Disordered" evidence="1">
    <location>
        <begin position="1"/>
        <end position="42"/>
    </location>
</feature>
<dbReference type="Proteomes" id="UP000824120">
    <property type="component" value="Chromosome 8"/>
</dbReference>
<sequence>MLQTQVLENVSKPKGARGVSLEKRSPASEALDDDHHGMLSSPQAVKASVGEMLAMVAMVATAKPLRAPGRVIFFPTGHQGLHGRDSYEAGLGGAYHEPSNKLWSPSRPVKGSVKGSMVQFWLVSSSLALFLAFSKSKVLH</sequence>